<gene>
    <name evidence="1" type="ORF">HCX60_32335</name>
</gene>
<accession>A0AAE7CNQ2</accession>
<reference evidence="1 2" key="1">
    <citation type="submission" date="2020-03" db="EMBL/GenBank/DDBJ databases">
        <title>Is there a link between lipid content and antibiotic production in Streptomyces?</title>
        <authorList>
            <person name="David M."/>
            <person name="Lejeune C."/>
            <person name="Abreu S."/>
            <person name="Thibessard A."/>
            <person name="Leblond P."/>
            <person name="Chaminade P."/>
            <person name="Virolle M.-J."/>
        </authorList>
    </citation>
    <scope>NUCLEOTIDE SEQUENCE [LARGE SCALE GENOMIC DNA]</scope>
    <source>
        <strain evidence="1 2">DSM 41481</strain>
    </source>
</reference>
<protein>
    <submittedName>
        <fullName evidence="1">Uncharacterized protein</fullName>
    </submittedName>
</protein>
<evidence type="ECO:0000313" key="2">
    <source>
        <dbReference type="Proteomes" id="UP000502504"/>
    </source>
</evidence>
<dbReference type="Proteomes" id="UP000502504">
    <property type="component" value="Chromosome"/>
</dbReference>
<evidence type="ECO:0000313" key="1">
    <source>
        <dbReference type="EMBL" id="QIT47644.1"/>
    </source>
</evidence>
<proteinExistence type="predicted"/>
<sequence>MAEKWTVQNTRQRQISGTPAWEITLTRGDGKPHVHTMPTTALEWRAAEYGIDPTDTDALIEILLHEPFMELAEDEDGQQPKWADGSIDLLTAENTTIAREAHLDRVKNSRVRIDVRDAAGLAPIRATHQPDPDRIRAMREAVDTTRWLTKYGDLPARPLDPLEARRA</sequence>
<dbReference type="RefSeq" id="WP_143648493.1">
    <property type="nucleotide sequence ID" value="NZ_CM007717.1"/>
</dbReference>
<organism evidence="1 2">
    <name type="scientific">Streptomyces antibioticus</name>
    <dbReference type="NCBI Taxonomy" id="1890"/>
    <lineage>
        <taxon>Bacteria</taxon>
        <taxon>Bacillati</taxon>
        <taxon>Actinomycetota</taxon>
        <taxon>Actinomycetes</taxon>
        <taxon>Kitasatosporales</taxon>
        <taxon>Streptomycetaceae</taxon>
        <taxon>Streptomyces</taxon>
    </lineage>
</organism>
<dbReference type="AlphaFoldDB" id="A0AAE7CNQ2"/>
<dbReference type="EMBL" id="CP050692">
    <property type="protein sequence ID" value="QIT47644.1"/>
    <property type="molecule type" value="Genomic_DNA"/>
</dbReference>
<name>A0AAE7CNQ2_STRAT</name>